<keyword evidence="2" id="KW-1185">Reference proteome</keyword>
<sequence>MSRPAACGPVGRGSSGVVNAFGAVCAAAMGALAEGAAEAIPAIGSGRRSASATAAAVRRILVMARTVDDQAAV</sequence>
<name>A0ABN3E2S7_9ACTN</name>
<dbReference type="Proteomes" id="UP001500305">
    <property type="component" value="Unassembled WGS sequence"/>
</dbReference>
<organism evidence="1 2">
    <name type="scientific">Kitasatospora cystarginea</name>
    <dbReference type="NCBI Taxonomy" id="58350"/>
    <lineage>
        <taxon>Bacteria</taxon>
        <taxon>Bacillati</taxon>
        <taxon>Actinomycetota</taxon>
        <taxon>Actinomycetes</taxon>
        <taxon>Kitasatosporales</taxon>
        <taxon>Streptomycetaceae</taxon>
        <taxon>Kitasatospora</taxon>
    </lineage>
</organism>
<dbReference type="EMBL" id="BAAATR010000012">
    <property type="protein sequence ID" value="GAA2247145.1"/>
    <property type="molecule type" value="Genomic_DNA"/>
</dbReference>
<evidence type="ECO:0000313" key="1">
    <source>
        <dbReference type="EMBL" id="GAA2247145.1"/>
    </source>
</evidence>
<protein>
    <submittedName>
        <fullName evidence="1">Uncharacterized protein</fullName>
    </submittedName>
</protein>
<evidence type="ECO:0000313" key="2">
    <source>
        <dbReference type="Proteomes" id="UP001500305"/>
    </source>
</evidence>
<accession>A0ABN3E2S7</accession>
<comment type="caution">
    <text evidence="1">The sequence shown here is derived from an EMBL/GenBank/DDBJ whole genome shotgun (WGS) entry which is preliminary data.</text>
</comment>
<reference evidence="1 2" key="1">
    <citation type="journal article" date="2019" name="Int. J. Syst. Evol. Microbiol.">
        <title>The Global Catalogue of Microorganisms (GCM) 10K type strain sequencing project: providing services to taxonomists for standard genome sequencing and annotation.</title>
        <authorList>
            <consortium name="The Broad Institute Genomics Platform"/>
            <consortium name="The Broad Institute Genome Sequencing Center for Infectious Disease"/>
            <person name="Wu L."/>
            <person name="Ma J."/>
        </authorList>
    </citation>
    <scope>NUCLEOTIDE SEQUENCE [LARGE SCALE GENOMIC DNA]</scope>
    <source>
        <strain evidence="1 2">JCM 7356</strain>
    </source>
</reference>
<gene>
    <name evidence="1" type="ORF">GCM10010430_31580</name>
</gene>
<proteinExistence type="predicted"/>